<dbReference type="PATRIC" id="fig|362787.3.peg.2125"/>
<evidence type="ECO:0000313" key="1">
    <source>
        <dbReference type="EMBL" id="KIC70669.1"/>
    </source>
</evidence>
<organism evidence="1 2">
    <name type="scientific">Candidatus Protochlamydia amoebophila</name>
    <dbReference type="NCBI Taxonomy" id="362787"/>
    <lineage>
        <taxon>Bacteria</taxon>
        <taxon>Pseudomonadati</taxon>
        <taxon>Chlamydiota</taxon>
        <taxon>Chlamydiia</taxon>
        <taxon>Parachlamydiales</taxon>
        <taxon>Parachlamydiaceae</taxon>
        <taxon>Candidatus Protochlamydia</taxon>
    </lineage>
</organism>
<reference evidence="1 2" key="1">
    <citation type="journal article" date="2014" name="Mol. Biol. Evol.">
        <title>Massive expansion of Ubiquitination-related gene families within the Chlamydiae.</title>
        <authorList>
            <person name="Domman D."/>
            <person name="Collingro A."/>
            <person name="Lagkouvardos I."/>
            <person name="Gehre L."/>
            <person name="Weinmaier T."/>
            <person name="Rattei T."/>
            <person name="Subtil A."/>
            <person name="Horn M."/>
        </authorList>
    </citation>
    <scope>NUCLEOTIDE SEQUENCE [LARGE SCALE GENOMIC DNA]</scope>
    <source>
        <strain evidence="1 2">EI2</strain>
    </source>
</reference>
<proteinExistence type="predicted"/>
<accession>A0A0C1GYL1</accession>
<dbReference type="EMBL" id="JSAN01000162">
    <property type="protein sequence ID" value="KIC70669.1"/>
    <property type="molecule type" value="Genomic_DNA"/>
</dbReference>
<sequence length="69" mass="7279">MDNLTSWVWDGDVVQIAEGFGDGVAGQRMPDGGHVNPLVAEDENIKAADERFRGGHGAGVSWGAVVEVE</sequence>
<gene>
    <name evidence="1" type="ORF">DB44_GT00030</name>
</gene>
<protein>
    <submittedName>
        <fullName evidence="1">Uncharacterized protein</fullName>
    </submittedName>
</protein>
<dbReference type="AlphaFoldDB" id="A0A0C1GYL1"/>
<dbReference type="Proteomes" id="UP000031465">
    <property type="component" value="Unassembled WGS sequence"/>
</dbReference>
<evidence type="ECO:0000313" key="2">
    <source>
        <dbReference type="Proteomes" id="UP000031465"/>
    </source>
</evidence>
<name>A0A0C1GYL1_9BACT</name>
<comment type="caution">
    <text evidence="1">The sequence shown here is derived from an EMBL/GenBank/DDBJ whole genome shotgun (WGS) entry which is preliminary data.</text>
</comment>